<comment type="caution">
    <text evidence="2">The sequence shown here is derived from an EMBL/GenBank/DDBJ whole genome shotgun (WGS) entry which is preliminary data.</text>
</comment>
<accession>A0A2G8LMT4</accession>
<proteinExistence type="predicted"/>
<feature type="region of interest" description="Disordered" evidence="1">
    <location>
        <begin position="272"/>
        <end position="320"/>
    </location>
</feature>
<name>A0A2G8LMT4_STIJA</name>
<feature type="compositionally biased region" description="Basic and acidic residues" evidence="1">
    <location>
        <begin position="310"/>
        <end position="320"/>
    </location>
</feature>
<gene>
    <name evidence="2" type="ORF">BSL78_01496</name>
</gene>
<feature type="compositionally biased region" description="Polar residues" evidence="1">
    <location>
        <begin position="226"/>
        <end position="235"/>
    </location>
</feature>
<feature type="compositionally biased region" description="Polar residues" evidence="1">
    <location>
        <begin position="249"/>
        <end position="259"/>
    </location>
</feature>
<keyword evidence="3" id="KW-1185">Reference proteome</keyword>
<feature type="compositionally biased region" description="Low complexity" evidence="1">
    <location>
        <begin position="296"/>
        <end position="305"/>
    </location>
</feature>
<dbReference type="EMBL" id="MRZV01000029">
    <property type="protein sequence ID" value="PIK61571.1"/>
    <property type="molecule type" value="Genomic_DNA"/>
</dbReference>
<protein>
    <submittedName>
        <fullName evidence="2">Uncharacterized protein</fullName>
    </submittedName>
</protein>
<organism evidence="2 3">
    <name type="scientific">Stichopus japonicus</name>
    <name type="common">Sea cucumber</name>
    <dbReference type="NCBI Taxonomy" id="307972"/>
    <lineage>
        <taxon>Eukaryota</taxon>
        <taxon>Metazoa</taxon>
        <taxon>Echinodermata</taxon>
        <taxon>Eleutherozoa</taxon>
        <taxon>Echinozoa</taxon>
        <taxon>Holothuroidea</taxon>
        <taxon>Aspidochirotacea</taxon>
        <taxon>Aspidochirotida</taxon>
        <taxon>Stichopodidae</taxon>
        <taxon>Apostichopus</taxon>
    </lineage>
</organism>
<feature type="region of interest" description="Disordered" evidence="1">
    <location>
        <begin position="208"/>
        <end position="259"/>
    </location>
</feature>
<sequence>MESSDLETPESELSPVGLIALLDTFQDCYLSEHDQSESSVQQLEKVSKLDDLKRERKKSSEHFLKDVCVSLWKECYLPDDPDAELLSKNAADDAWQHLKKLDKKMYTECKPLLPRIEMRGEFGSSVDCREGDKGRVKACIFYETFWLPRQTPVSSPMELEKCQMKSHKGARYNEKELLLYIDDYYRDSRGVHRVPPVLFHVDSWKVKDETKKKANSPDASGRETETASGTHTRPQSVGLPLEDGKQRNQSEPNGETPSQAEVLTELKLESNGAIGNDCSTNNQEDVDDPRKHTKAKGTMSKTTSGKGKGKGNDEPQQKVNSRDEFVTHISLMSDIDVQNKEVDDLHKLTDNQKVEIMRKRKELKAVDKVASFVETFAEVGKYNMFILTDYIYTSYLQLVERKNKKFITNIPGDHDILVIWKEVGILFFQVKSNLKGHGPKTIVGDITHCSTTIAVR</sequence>
<dbReference type="AlphaFoldDB" id="A0A2G8LMT4"/>
<reference evidence="2 3" key="1">
    <citation type="journal article" date="2017" name="PLoS Biol.">
        <title>The sea cucumber genome provides insights into morphological evolution and visceral regeneration.</title>
        <authorList>
            <person name="Zhang X."/>
            <person name="Sun L."/>
            <person name="Yuan J."/>
            <person name="Sun Y."/>
            <person name="Gao Y."/>
            <person name="Zhang L."/>
            <person name="Li S."/>
            <person name="Dai H."/>
            <person name="Hamel J.F."/>
            <person name="Liu C."/>
            <person name="Yu Y."/>
            <person name="Liu S."/>
            <person name="Lin W."/>
            <person name="Guo K."/>
            <person name="Jin S."/>
            <person name="Xu P."/>
            <person name="Storey K.B."/>
            <person name="Huan P."/>
            <person name="Zhang T."/>
            <person name="Zhou Y."/>
            <person name="Zhang J."/>
            <person name="Lin C."/>
            <person name="Li X."/>
            <person name="Xing L."/>
            <person name="Huo D."/>
            <person name="Sun M."/>
            <person name="Wang L."/>
            <person name="Mercier A."/>
            <person name="Li F."/>
            <person name="Yang H."/>
            <person name="Xiang J."/>
        </authorList>
    </citation>
    <scope>NUCLEOTIDE SEQUENCE [LARGE SCALE GENOMIC DNA]</scope>
    <source>
        <strain evidence="2">Shaxun</strain>
        <tissue evidence="2">Muscle</tissue>
    </source>
</reference>
<evidence type="ECO:0000256" key="1">
    <source>
        <dbReference type="SAM" id="MobiDB-lite"/>
    </source>
</evidence>
<dbReference type="Proteomes" id="UP000230750">
    <property type="component" value="Unassembled WGS sequence"/>
</dbReference>
<evidence type="ECO:0000313" key="2">
    <source>
        <dbReference type="EMBL" id="PIK61571.1"/>
    </source>
</evidence>
<evidence type="ECO:0000313" key="3">
    <source>
        <dbReference type="Proteomes" id="UP000230750"/>
    </source>
</evidence>